<accession>A0ABQ1GNC1</accession>
<sequence length="117" mass="11816">MVAPVFLAFIFLLIEGGRLEWTQQALQEVAASSARCMALGTAPCADTPSIKGYAAARGLAWGVTFTTATTTVTANATCNSVSGMNKISISLPYGGVTGLLPFAPSALTASACAPSIG</sequence>
<reference evidence="3" key="1">
    <citation type="journal article" date="2019" name="Int. J. Syst. Evol. Microbiol.">
        <title>The Global Catalogue of Microorganisms (GCM) 10K type strain sequencing project: providing services to taxonomists for standard genome sequencing and annotation.</title>
        <authorList>
            <consortium name="The Broad Institute Genomics Platform"/>
            <consortium name="The Broad Institute Genome Sequencing Center for Infectious Disease"/>
            <person name="Wu L."/>
            <person name="Ma J."/>
        </authorList>
    </citation>
    <scope>NUCLEOTIDE SEQUENCE [LARGE SCALE GENOMIC DNA]</scope>
    <source>
        <strain evidence="3">CGMCC 1.10106</strain>
    </source>
</reference>
<protein>
    <recommendedName>
        <fullName evidence="1">TadE-like domain-containing protein</fullName>
    </recommendedName>
</protein>
<dbReference type="Pfam" id="PF07811">
    <property type="entry name" value="TadE"/>
    <property type="match status" value="1"/>
</dbReference>
<comment type="caution">
    <text evidence="2">The sequence shown here is derived from an EMBL/GenBank/DDBJ whole genome shotgun (WGS) entry which is preliminary data.</text>
</comment>
<evidence type="ECO:0000259" key="1">
    <source>
        <dbReference type="Pfam" id="PF07811"/>
    </source>
</evidence>
<dbReference type="InterPro" id="IPR012495">
    <property type="entry name" value="TadE-like_dom"/>
</dbReference>
<proteinExistence type="predicted"/>
<organism evidence="2 3">
    <name type="scientific">Sphingomonas psychrolutea</name>
    <dbReference type="NCBI Taxonomy" id="1259676"/>
    <lineage>
        <taxon>Bacteria</taxon>
        <taxon>Pseudomonadati</taxon>
        <taxon>Pseudomonadota</taxon>
        <taxon>Alphaproteobacteria</taxon>
        <taxon>Sphingomonadales</taxon>
        <taxon>Sphingomonadaceae</taxon>
        <taxon>Sphingomonas</taxon>
    </lineage>
</organism>
<feature type="domain" description="TadE-like" evidence="1">
    <location>
        <begin position="1"/>
        <end position="35"/>
    </location>
</feature>
<name>A0ABQ1GNC1_9SPHN</name>
<dbReference type="EMBL" id="BMDW01000008">
    <property type="protein sequence ID" value="GGA46920.1"/>
    <property type="molecule type" value="Genomic_DNA"/>
</dbReference>
<gene>
    <name evidence="2" type="ORF">GCM10011395_16420</name>
</gene>
<evidence type="ECO:0000313" key="2">
    <source>
        <dbReference type="EMBL" id="GGA46920.1"/>
    </source>
</evidence>
<evidence type="ECO:0000313" key="3">
    <source>
        <dbReference type="Proteomes" id="UP000618591"/>
    </source>
</evidence>
<dbReference type="Proteomes" id="UP000618591">
    <property type="component" value="Unassembled WGS sequence"/>
</dbReference>
<keyword evidence="3" id="KW-1185">Reference proteome</keyword>